<feature type="region of interest" description="Disordered" evidence="1">
    <location>
        <begin position="40"/>
        <end position="83"/>
    </location>
</feature>
<evidence type="ECO:0000313" key="2">
    <source>
        <dbReference type="EMBL" id="KAK4137534.1"/>
    </source>
</evidence>
<dbReference type="EMBL" id="MU853402">
    <property type="protein sequence ID" value="KAK4137534.1"/>
    <property type="molecule type" value="Genomic_DNA"/>
</dbReference>
<evidence type="ECO:0000256" key="1">
    <source>
        <dbReference type="SAM" id="MobiDB-lite"/>
    </source>
</evidence>
<comment type="caution">
    <text evidence="2">The sequence shown here is derived from an EMBL/GenBank/DDBJ whole genome shotgun (WGS) entry which is preliminary data.</text>
</comment>
<dbReference type="AlphaFoldDB" id="A0AAN6URB9"/>
<evidence type="ECO:0000313" key="3">
    <source>
        <dbReference type="Proteomes" id="UP001304895"/>
    </source>
</evidence>
<sequence>MSECEDEKSKTMKQGLTAFLYPRWRCISVHRMATDRAQSAISLARSSRKRRGPIVETPHRTQTPLADRTETRRAALRPSESPLGRGDSWGLGVFDKSPRVAAAPVLNKRWARAADAPARLMIDQDQTTSWPWPLVRVSS</sequence>
<accession>A0AAN6URB9</accession>
<protein>
    <submittedName>
        <fullName evidence="2">Uncharacterized protein</fullName>
    </submittedName>
</protein>
<gene>
    <name evidence="2" type="ORF">BT67DRAFT_112796</name>
</gene>
<keyword evidence="3" id="KW-1185">Reference proteome</keyword>
<reference evidence="2" key="2">
    <citation type="submission" date="2023-05" db="EMBL/GenBank/DDBJ databases">
        <authorList>
            <consortium name="Lawrence Berkeley National Laboratory"/>
            <person name="Steindorff A."/>
            <person name="Hensen N."/>
            <person name="Bonometti L."/>
            <person name="Westerberg I."/>
            <person name="Brannstrom I.O."/>
            <person name="Guillou S."/>
            <person name="Cros-Aarteil S."/>
            <person name="Calhoun S."/>
            <person name="Haridas S."/>
            <person name="Kuo A."/>
            <person name="Mondo S."/>
            <person name="Pangilinan J."/>
            <person name="Riley R."/>
            <person name="Labutti K."/>
            <person name="Andreopoulos B."/>
            <person name="Lipzen A."/>
            <person name="Chen C."/>
            <person name="Yanf M."/>
            <person name="Daum C."/>
            <person name="Ng V."/>
            <person name="Clum A."/>
            <person name="Ohm R."/>
            <person name="Martin F."/>
            <person name="Silar P."/>
            <person name="Natvig D."/>
            <person name="Lalanne C."/>
            <person name="Gautier V."/>
            <person name="Ament-Velasquez S.L."/>
            <person name="Kruys A."/>
            <person name="Hutchinson M.I."/>
            <person name="Powell A.J."/>
            <person name="Barry K."/>
            <person name="Miller A.N."/>
            <person name="Grigoriev I.V."/>
            <person name="Debuchy R."/>
            <person name="Gladieux P."/>
            <person name="Thoren M.H."/>
            <person name="Johannesson H."/>
        </authorList>
    </citation>
    <scope>NUCLEOTIDE SEQUENCE</scope>
    <source>
        <strain evidence="2">CBS 123565</strain>
    </source>
</reference>
<reference evidence="2" key="1">
    <citation type="journal article" date="2023" name="Mol. Phylogenet. Evol.">
        <title>Genome-scale phylogeny and comparative genomics of the fungal order Sordariales.</title>
        <authorList>
            <person name="Hensen N."/>
            <person name="Bonometti L."/>
            <person name="Westerberg I."/>
            <person name="Brannstrom I.O."/>
            <person name="Guillou S."/>
            <person name="Cros-Aarteil S."/>
            <person name="Calhoun S."/>
            <person name="Haridas S."/>
            <person name="Kuo A."/>
            <person name="Mondo S."/>
            <person name="Pangilinan J."/>
            <person name="Riley R."/>
            <person name="LaButti K."/>
            <person name="Andreopoulos B."/>
            <person name="Lipzen A."/>
            <person name="Chen C."/>
            <person name="Yan M."/>
            <person name="Daum C."/>
            <person name="Ng V."/>
            <person name="Clum A."/>
            <person name="Steindorff A."/>
            <person name="Ohm R.A."/>
            <person name="Martin F."/>
            <person name="Silar P."/>
            <person name="Natvig D.O."/>
            <person name="Lalanne C."/>
            <person name="Gautier V."/>
            <person name="Ament-Velasquez S.L."/>
            <person name="Kruys A."/>
            <person name="Hutchinson M.I."/>
            <person name="Powell A.J."/>
            <person name="Barry K."/>
            <person name="Miller A.N."/>
            <person name="Grigoriev I.V."/>
            <person name="Debuchy R."/>
            <person name="Gladieux P."/>
            <person name="Hiltunen Thoren M."/>
            <person name="Johannesson H."/>
        </authorList>
    </citation>
    <scope>NUCLEOTIDE SEQUENCE</scope>
    <source>
        <strain evidence="2">CBS 123565</strain>
    </source>
</reference>
<name>A0AAN6URB9_9PEZI</name>
<proteinExistence type="predicted"/>
<organism evidence="2 3">
    <name type="scientific">Trichocladium antarcticum</name>
    <dbReference type="NCBI Taxonomy" id="1450529"/>
    <lineage>
        <taxon>Eukaryota</taxon>
        <taxon>Fungi</taxon>
        <taxon>Dikarya</taxon>
        <taxon>Ascomycota</taxon>
        <taxon>Pezizomycotina</taxon>
        <taxon>Sordariomycetes</taxon>
        <taxon>Sordariomycetidae</taxon>
        <taxon>Sordariales</taxon>
        <taxon>Chaetomiaceae</taxon>
        <taxon>Trichocladium</taxon>
    </lineage>
</organism>
<dbReference type="Proteomes" id="UP001304895">
    <property type="component" value="Unassembled WGS sequence"/>
</dbReference>